<sequence>MILRRDLCLDRFTADLDWWAEVYLQSMKKWICVECVEGKVNYPREQEKKVTAPMAYVVSFDSDFAVKDITKKYAKNWMSYTRKLRVDEDWWKASLFSLKSWKTEREALEDAEIEASFIKQPLPTSISDYKNHPLYALRRHLLKFEALYPDTAVPVGFLKNKEPVYARECVKTLHSRQNWLKEARLVRIGEEPYKIVKARMTPRRAKVYDGKSEPMLEIFGFWQTEEYIPAPAHDGKVPRNEYGNVELFRPSMLPGGTVHLKGMPGLNRIARKLNIDCAAAMTGWSLHGGHNHPVMDGWVVCVEHKDVLLAAWDEEQEIAQEKEREKKEKRVYANWKLLIRSALVRERLKHRYETFKVILFSSFIFQFLTVKDSISLLF</sequence>
<dbReference type="SUPFAM" id="SSF54001">
    <property type="entry name" value="Cysteine proteinases"/>
    <property type="match status" value="1"/>
</dbReference>
<evidence type="ECO:0000256" key="5">
    <source>
        <dbReference type="ARBA" id="ARBA00023125"/>
    </source>
</evidence>
<dbReference type="Gene3D" id="2.20.20.110">
    <property type="entry name" value="Rad4, beta-hairpin domain BHD1"/>
    <property type="match status" value="1"/>
</dbReference>
<dbReference type="InterPro" id="IPR018325">
    <property type="entry name" value="Rad4/PNGase_transGLS-fold"/>
</dbReference>
<evidence type="ECO:0000259" key="9">
    <source>
        <dbReference type="SMART" id="SM01031"/>
    </source>
</evidence>
<comment type="subcellular location">
    <subcellularLocation>
        <location evidence="1">Nucleus</location>
    </subcellularLocation>
</comment>
<name>R7U5F2_CAPTE</name>
<feature type="domain" description="Rad4 beta-hairpin" evidence="9">
    <location>
        <begin position="173"/>
        <end position="230"/>
    </location>
</feature>
<dbReference type="InterPro" id="IPR018026">
    <property type="entry name" value="DNA_repair_Rad4-like"/>
</dbReference>
<dbReference type="InterPro" id="IPR018326">
    <property type="entry name" value="Rad4_beta-hairpin_dom1"/>
</dbReference>
<reference evidence="11 13" key="2">
    <citation type="journal article" date="2013" name="Nature">
        <title>Insights into bilaterian evolution from three spiralian genomes.</title>
        <authorList>
            <person name="Simakov O."/>
            <person name="Marletaz F."/>
            <person name="Cho S.J."/>
            <person name="Edsinger-Gonzales E."/>
            <person name="Havlak P."/>
            <person name="Hellsten U."/>
            <person name="Kuo D.H."/>
            <person name="Larsson T."/>
            <person name="Lv J."/>
            <person name="Arendt D."/>
            <person name="Savage R."/>
            <person name="Osoegawa K."/>
            <person name="de Jong P."/>
            <person name="Grimwood J."/>
            <person name="Chapman J.A."/>
            <person name="Shapiro H."/>
            <person name="Aerts A."/>
            <person name="Otillar R.P."/>
            <person name="Terry A.Y."/>
            <person name="Boore J.L."/>
            <person name="Grigoriev I.V."/>
            <person name="Lindberg D.R."/>
            <person name="Seaver E.C."/>
            <person name="Weisblat D.A."/>
            <person name="Putnam N.H."/>
            <person name="Rokhsar D.S."/>
        </authorList>
    </citation>
    <scope>NUCLEOTIDE SEQUENCE</scope>
    <source>
        <strain evidence="11 13">I ESC-2004</strain>
    </source>
</reference>
<evidence type="ECO:0000256" key="2">
    <source>
        <dbReference type="ARBA" id="ARBA00009525"/>
    </source>
</evidence>
<dbReference type="Pfam" id="PF03835">
    <property type="entry name" value="Rad4"/>
    <property type="match status" value="1"/>
</dbReference>
<comment type="similarity">
    <text evidence="2">Belongs to the XPC family.</text>
</comment>
<reference evidence="12" key="3">
    <citation type="submission" date="2015-06" db="UniProtKB">
        <authorList>
            <consortium name="EnsemblMetazoa"/>
        </authorList>
    </citation>
    <scope>IDENTIFICATION</scope>
</reference>
<dbReference type="InterPro" id="IPR018327">
    <property type="entry name" value="BHD_2"/>
</dbReference>
<dbReference type="OrthoDB" id="300780at2759"/>
<evidence type="ECO:0000256" key="7">
    <source>
        <dbReference type="ARBA" id="ARBA00023242"/>
    </source>
</evidence>
<evidence type="ECO:0000313" key="13">
    <source>
        <dbReference type="Proteomes" id="UP000014760"/>
    </source>
</evidence>
<dbReference type="GO" id="GO:0000111">
    <property type="term" value="C:nucleotide-excision repair factor 2 complex"/>
    <property type="evidence" value="ECO:0007669"/>
    <property type="project" value="TreeGrafter"/>
</dbReference>
<dbReference type="GO" id="GO:0003684">
    <property type="term" value="F:damaged DNA binding"/>
    <property type="evidence" value="ECO:0007669"/>
    <property type="project" value="InterPro"/>
</dbReference>
<dbReference type="InterPro" id="IPR038765">
    <property type="entry name" value="Papain-like_cys_pep_sf"/>
</dbReference>
<evidence type="ECO:0000313" key="11">
    <source>
        <dbReference type="EMBL" id="ELT98355.1"/>
    </source>
</evidence>
<dbReference type="SMART" id="SM01032">
    <property type="entry name" value="BHD_3"/>
    <property type="match status" value="1"/>
</dbReference>
<dbReference type="Gene3D" id="3.90.260.10">
    <property type="entry name" value="Transglutaminase-like"/>
    <property type="match status" value="1"/>
</dbReference>
<evidence type="ECO:0000256" key="3">
    <source>
        <dbReference type="ARBA" id="ARBA00022553"/>
    </source>
</evidence>
<dbReference type="STRING" id="283909.R7U5F2"/>
<dbReference type="FunFam" id="3.30.70.2460:FF:000001">
    <property type="entry name" value="DNA repair protein Rad4 family"/>
    <property type="match status" value="1"/>
</dbReference>
<keyword evidence="4" id="KW-0227">DNA damage</keyword>
<dbReference type="Gene3D" id="3.30.70.2460">
    <property type="entry name" value="Rad4, beta-hairpin domain BHD3"/>
    <property type="match status" value="1"/>
</dbReference>
<feature type="domain" description="Rad4 beta-hairpin" evidence="10">
    <location>
        <begin position="237"/>
        <end position="312"/>
    </location>
</feature>
<dbReference type="PANTHER" id="PTHR12135:SF0">
    <property type="entry name" value="DNA REPAIR PROTEIN COMPLEMENTING XP-C CELLS"/>
    <property type="match status" value="1"/>
</dbReference>
<dbReference type="Pfam" id="PF10405">
    <property type="entry name" value="BHD_3"/>
    <property type="match status" value="1"/>
</dbReference>
<evidence type="ECO:0000313" key="12">
    <source>
        <dbReference type="EnsemblMetazoa" id="CapteP122982"/>
    </source>
</evidence>
<evidence type="ECO:0000259" key="10">
    <source>
        <dbReference type="SMART" id="SM01032"/>
    </source>
</evidence>
<dbReference type="GO" id="GO:0003697">
    <property type="term" value="F:single-stranded DNA binding"/>
    <property type="evidence" value="ECO:0007669"/>
    <property type="project" value="TreeGrafter"/>
</dbReference>
<keyword evidence="6" id="KW-0234">DNA repair</keyword>
<evidence type="ECO:0008006" key="14">
    <source>
        <dbReference type="Google" id="ProtNLM"/>
    </source>
</evidence>
<accession>R7U5F2</accession>
<evidence type="ECO:0000256" key="1">
    <source>
        <dbReference type="ARBA" id="ARBA00004123"/>
    </source>
</evidence>
<protein>
    <recommendedName>
        <fullName evidence="14">Rad4 beta-hairpin domain-containing protein</fullName>
    </recommendedName>
</protein>
<dbReference type="HOGENOM" id="CLU_026889_0_0_1"/>
<dbReference type="SMART" id="SM01031">
    <property type="entry name" value="BHD_2"/>
    <property type="match status" value="1"/>
</dbReference>
<dbReference type="Pfam" id="PF10403">
    <property type="entry name" value="BHD_1"/>
    <property type="match status" value="1"/>
</dbReference>
<dbReference type="GO" id="GO:0006298">
    <property type="term" value="P:mismatch repair"/>
    <property type="evidence" value="ECO:0007669"/>
    <property type="project" value="TreeGrafter"/>
</dbReference>
<dbReference type="InterPro" id="IPR042488">
    <property type="entry name" value="Rad4_BHD3_sf"/>
</dbReference>
<dbReference type="InterPro" id="IPR036985">
    <property type="entry name" value="Transglutaminase-like_sf"/>
</dbReference>
<dbReference type="AlphaFoldDB" id="R7U5F2"/>
<dbReference type="GO" id="GO:0005737">
    <property type="term" value="C:cytoplasm"/>
    <property type="evidence" value="ECO:0007669"/>
    <property type="project" value="TreeGrafter"/>
</dbReference>
<evidence type="ECO:0000256" key="4">
    <source>
        <dbReference type="ARBA" id="ARBA00022763"/>
    </source>
</evidence>
<dbReference type="InterPro" id="IPR018328">
    <property type="entry name" value="Rad4_beta-hairpin_dom3"/>
</dbReference>
<dbReference type="Pfam" id="PF10404">
    <property type="entry name" value="BHD_2"/>
    <property type="match status" value="1"/>
</dbReference>
<keyword evidence="5" id="KW-0238">DNA-binding</keyword>
<evidence type="ECO:0000259" key="8">
    <source>
        <dbReference type="SMART" id="SM01030"/>
    </source>
</evidence>
<dbReference type="GO" id="GO:0071942">
    <property type="term" value="C:XPC complex"/>
    <property type="evidence" value="ECO:0007669"/>
    <property type="project" value="TreeGrafter"/>
</dbReference>
<proteinExistence type="inferred from homology"/>
<keyword evidence="13" id="KW-1185">Reference proteome</keyword>
<dbReference type="PANTHER" id="PTHR12135">
    <property type="entry name" value="DNA REPAIR PROTEIN XP-C / RAD4"/>
    <property type="match status" value="1"/>
</dbReference>
<gene>
    <name evidence="11" type="ORF">CAPTEDRAFT_122982</name>
</gene>
<dbReference type="EMBL" id="KB308011">
    <property type="protein sequence ID" value="ELT98355.1"/>
    <property type="molecule type" value="Genomic_DNA"/>
</dbReference>
<dbReference type="FunFam" id="2.20.20.110:FF:000001">
    <property type="entry name" value="DNA repair protein complementing XP-C cells"/>
    <property type="match status" value="1"/>
</dbReference>
<feature type="domain" description="Rad4 beta-hairpin" evidence="8">
    <location>
        <begin position="118"/>
        <end position="171"/>
    </location>
</feature>
<dbReference type="EMBL" id="AMQN01010500">
    <property type="status" value="NOT_ANNOTATED_CDS"/>
    <property type="molecule type" value="Genomic_DNA"/>
</dbReference>
<evidence type="ECO:0000256" key="6">
    <source>
        <dbReference type="ARBA" id="ARBA00023204"/>
    </source>
</evidence>
<keyword evidence="3" id="KW-0597">Phosphoprotein</keyword>
<dbReference type="GO" id="GO:0006289">
    <property type="term" value="P:nucleotide-excision repair"/>
    <property type="evidence" value="ECO:0007669"/>
    <property type="project" value="InterPro"/>
</dbReference>
<organism evidence="11">
    <name type="scientific">Capitella teleta</name>
    <name type="common">Polychaete worm</name>
    <dbReference type="NCBI Taxonomy" id="283909"/>
    <lineage>
        <taxon>Eukaryota</taxon>
        <taxon>Metazoa</taxon>
        <taxon>Spiralia</taxon>
        <taxon>Lophotrochozoa</taxon>
        <taxon>Annelida</taxon>
        <taxon>Polychaeta</taxon>
        <taxon>Sedentaria</taxon>
        <taxon>Scolecida</taxon>
        <taxon>Capitellidae</taxon>
        <taxon>Capitella</taxon>
    </lineage>
</organism>
<keyword evidence="7" id="KW-0539">Nucleus</keyword>
<dbReference type="NCBIfam" id="TIGR00605">
    <property type="entry name" value="rad4"/>
    <property type="match status" value="1"/>
</dbReference>
<reference evidence="13" key="1">
    <citation type="submission" date="2012-12" db="EMBL/GenBank/DDBJ databases">
        <authorList>
            <person name="Hellsten U."/>
            <person name="Grimwood J."/>
            <person name="Chapman J.A."/>
            <person name="Shapiro H."/>
            <person name="Aerts A."/>
            <person name="Otillar R.P."/>
            <person name="Terry A.Y."/>
            <person name="Boore J.L."/>
            <person name="Simakov O."/>
            <person name="Marletaz F."/>
            <person name="Cho S.-J."/>
            <person name="Edsinger-Gonzales E."/>
            <person name="Havlak P."/>
            <person name="Kuo D.-H."/>
            <person name="Larsson T."/>
            <person name="Lv J."/>
            <person name="Arendt D."/>
            <person name="Savage R."/>
            <person name="Osoegawa K."/>
            <person name="de Jong P."/>
            <person name="Lindberg D.R."/>
            <person name="Seaver E.C."/>
            <person name="Weisblat D.A."/>
            <person name="Putnam N.H."/>
            <person name="Grigoriev I.V."/>
            <person name="Rokhsar D.S."/>
        </authorList>
    </citation>
    <scope>NUCLEOTIDE SEQUENCE</scope>
    <source>
        <strain evidence="13">I ESC-2004</strain>
    </source>
</reference>
<dbReference type="EnsemblMetazoa" id="CapteT122982">
    <property type="protein sequence ID" value="CapteP122982"/>
    <property type="gene ID" value="CapteG122982"/>
</dbReference>
<dbReference type="SMART" id="SM01030">
    <property type="entry name" value="BHD_1"/>
    <property type="match status" value="1"/>
</dbReference>
<dbReference type="Proteomes" id="UP000014760">
    <property type="component" value="Unassembled WGS sequence"/>
</dbReference>
<dbReference type="InterPro" id="IPR004583">
    <property type="entry name" value="DNA_repair_Rad4"/>
</dbReference>
<dbReference type="OMA" id="WICIECI"/>